<comment type="caution">
    <text evidence="2">The sequence shown here is derived from an EMBL/GenBank/DDBJ whole genome shotgun (WGS) entry which is preliminary data.</text>
</comment>
<keyword evidence="3" id="KW-1185">Reference proteome</keyword>
<sequence>MPTFANTSTVAVVVLGVAVALAATGTAGAAEQNPAYTCQAVLVDSINRVAGEDCSGGPIGYQGAGSIKDAGSGTVWECGLLGSAVDPERPGKVTVAGVFGCEQSGGSTTP</sequence>
<evidence type="ECO:0008006" key="4">
    <source>
        <dbReference type="Google" id="ProtNLM"/>
    </source>
</evidence>
<evidence type="ECO:0000256" key="1">
    <source>
        <dbReference type="SAM" id="SignalP"/>
    </source>
</evidence>
<organism evidence="2 3">
    <name type="scientific">Streptomyces microflavus</name>
    <name type="common">Streptomyces lipmanii</name>
    <dbReference type="NCBI Taxonomy" id="1919"/>
    <lineage>
        <taxon>Bacteria</taxon>
        <taxon>Bacillati</taxon>
        <taxon>Actinomycetota</taxon>
        <taxon>Actinomycetes</taxon>
        <taxon>Kitasatosporales</taxon>
        <taxon>Streptomycetaceae</taxon>
        <taxon>Streptomyces</taxon>
    </lineage>
</organism>
<gene>
    <name evidence="2" type="ORF">ABR748_30595</name>
</gene>
<dbReference type="RefSeq" id="WP_350240635.1">
    <property type="nucleotide sequence ID" value="NZ_JBEJUE010000038.1"/>
</dbReference>
<name>A0ABV1QBK2_STRMI</name>
<reference evidence="2 3" key="1">
    <citation type="submission" date="2024-01" db="EMBL/GenBank/DDBJ databases">
        <title>Metagenomic exploration of the rhizosphere soil microbial community and their significance in facilitating the development of wild simulated ginseng.</title>
        <authorList>
            <person name="Huang J."/>
        </authorList>
    </citation>
    <scope>NUCLEOTIDE SEQUENCE [LARGE SCALE GENOMIC DNA]</scope>
    <source>
        <strain evidence="2 3">WY141</strain>
    </source>
</reference>
<feature type="chain" id="PRO_5046121379" description="Secreted protein" evidence="1">
    <location>
        <begin position="30"/>
        <end position="110"/>
    </location>
</feature>
<keyword evidence="1" id="KW-0732">Signal</keyword>
<evidence type="ECO:0000313" key="2">
    <source>
        <dbReference type="EMBL" id="MER0428535.1"/>
    </source>
</evidence>
<protein>
    <recommendedName>
        <fullName evidence="4">Secreted protein</fullName>
    </recommendedName>
</protein>
<accession>A0ABV1QBK2</accession>
<dbReference type="EMBL" id="JBEJUE010000038">
    <property type="protein sequence ID" value="MER0428535.1"/>
    <property type="molecule type" value="Genomic_DNA"/>
</dbReference>
<feature type="signal peptide" evidence="1">
    <location>
        <begin position="1"/>
        <end position="29"/>
    </location>
</feature>
<evidence type="ECO:0000313" key="3">
    <source>
        <dbReference type="Proteomes" id="UP001456562"/>
    </source>
</evidence>
<proteinExistence type="predicted"/>
<dbReference type="Proteomes" id="UP001456562">
    <property type="component" value="Unassembled WGS sequence"/>
</dbReference>